<evidence type="ECO:0000256" key="1">
    <source>
        <dbReference type="SAM" id="MobiDB-lite"/>
    </source>
</evidence>
<gene>
    <name evidence="2" type="ORF">I5E68_06605</name>
</gene>
<evidence type="ECO:0000313" key="2">
    <source>
        <dbReference type="EMBL" id="MBH0112622.1"/>
    </source>
</evidence>
<keyword evidence="3" id="KW-1185">Reference proteome</keyword>
<proteinExistence type="predicted"/>
<dbReference type="AlphaFoldDB" id="A0A931HB79"/>
<dbReference type="Proteomes" id="UP000617634">
    <property type="component" value="Unassembled WGS sequence"/>
</dbReference>
<reference evidence="2" key="1">
    <citation type="submission" date="2020-11" db="EMBL/GenBank/DDBJ databases">
        <title>Novosphingobium aureum sp. nov., a marine bacterium isolated from sediment of a salt flat.</title>
        <authorList>
            <person name="Yoo Y."/>
            <person name="Kim J.-J."/>
        </authorList>
    </citation>
    <scope>NUCLEOTIDE SEQUENCE</scope>
    <source>
        <strain evidence="2">YJ-S2-02</strain>
    </source>
</reference>
<protein>
    <submittedName>
        <fullName evidence="2">Uncharacterized protein</fullName>
    </submittedName>
</protein>
<feature type="region of interest" description="Disordered" evidence="1">
    <location>
        <begin position="131"/>
        <end position="157"/>
    </location>
</feature>
<accession>A0A931HB79</accession>
<sequence>MASLALLGALAACSSEPEPDTAASNEPVASEATMPASDASQAPDTGETALVDTSAIPPMLRGRWGLVPADCTSDRGDAKGLLTVGADKLEFYESVAELGDVKRIDPSEVTGAFAFSGEGQTWDLEVTLKSPDGGKTMVRTDKGPDAAPAPLTYTKCT</sequence>
<evidence type="ECO:0000313" key="3">
    <source>
        <dbReference type="Proteomes" id="UP000617634"/>
    </source>
</evidence>
<comment type="caution">
    <text evidence="2">The sequence shown here is derived from an EMBL/GenBank/DDBJ whole genome shotgun (WGS) entry which is preliminary data.</text>
</comment>
<organism evidence="2 3">
    <name type="scientific">Novosphingobium aureum</name>
    <dbReference type="NCBI Taxonomy" id="2792964"/>
    <lineage>
        <taxon>Bacteria</taxon>
        <taxon>Pseudomonadati</taxon>
        <taxon>Pseudomonadota</taxon>
        <taxon>Alphaproteobacteria</taxon>
        <taxon>Sphingomonadales</taxon>
        <taxon>Sphingomonadaceae</taxon>
        <taxon>Novosphingobium</taxon>
    </lineage>
</organism>
<name>A0A931HB79_9SPHN</name>
<feature type="region of interest" description="Disordered" evidence="1">
    <location>
        <begin position="13"/>
        <end position="49"/>
    </location>
</feature>
<dbReference type="EMBL" id="JADZGI010000001">
    <property type="protein sequence ID" value="MBH0112622.1"/>
    <property type="molecule type" value="Genomic_DNA"/>
</dbReference>